<gene>
    <name evidence="18" type="primary">recG</name>
    <name evidence="18" type="ORF">GBM95_02885</name>
</gene>
<keyword evidence="8" id="KW-0238">DNA-binding</keyword>
<dbReference type="InterPro" id="IPR001650">
    <property type="entry name" value="Helicase_C-like"/>
</dbReference>
<organism evidence="18 19">
    <name type="scientific">Sutterella seckii</name>
    <dbReference type="NCBI Taxonomy" id="1944635"/>
    <lineage>
        <taxon>Bacteria</taxon>
        <taxon>Pseudomonadati</taxon>
        <taxon>Pseudomonadota</taxon>
        <taxon>Betaproteobacteria</taxon>
        <taxon>Burkholderiales</taxon>
        <taxon>Sutterellaceae</taxon>
        <taxon>Sutterella</taxon>
    </lineage>
</organism>
<dbReference type="NCBIfam" id="TIGR00643">
    <property type="entry name" value="recG"/>
    <property type="match status" value="1"/>
</dbReference>
<keyword evidence="11" id="KW-0413">Isomerase</keyword>
<dbReference type="NCBIfam" id="NF008165">
    <property type="entry name" value="PRK10917.1-3"/>
    <property type="match status" value="1"/>
</dbReference>
<evidence type="ECO:0000256" key="13">
    <source>
        <dbReference type="ARBA" id="ARBA00034808"/>
    </source>
</evidence>
<keyword evidence="3 15" id="KW-0547">Nucleotide-binding</keyword>
<keyword evidence="4 15" id="KW-0227">DNA damage</keyword>
<proteinExistence type="inferred from homology"/>
<dbReference type="GO" id="GO:0006281">
    <property type="term" value="P:DNA repair"/>
    <property type="evidence" value="ECO:0007669"/>
    <property type="project" value="UniProtKB-UniRule"/>
</dbReference>
<keyword evidence="6 15" id="KW-0347">Helicase</keyword>
<dbReference type="InterPro" id="IPR027417">
    <property type="entry name" value="P-loop_NTPase"/>
</dbReference>
<sequence length="696" mass="76948">MNQVQRPPQKASGVIRSGKLAPLNERLKKLGLVTDWDFILHLPLRYEDETKIDPVGMLIPGEPAQVQGEIIRSQMTATPWGQQLIALLKDETGVLALRFIHYFPGTQSALRPGAIVRIYGEPRPAFGGGLEMIHPKIRQPVASGITLPKALTPVYPLGEGIQQKWLRKRIARALLDMQGMEDPIPAALTDELHLPGLRASLEYLHNPPPDADSEALINRTDPHWQRLKFDELIAQQITLREMRALARKDKADRLQAPQSGGLIEPFIEGLPFRLTHAQRKVWGEIERDLAEPHPMHRLVQGDVGSGKTVVAALAALRAIEAGKQAALMAPTEILAEQHFQKIVSWLEPLGIRTAWLTGRQKAAEREASLASIRSGEAKLAVGTHALIQEGVSFHDLGLAIVDEQHRFGVAQRLELARAMENGLKPHLLMLSATPIPRTLAMSYLADIDVSIIDELPPGRTPVETKLVRMDRKDAVVGVLRHTVGEGHQVYWVCPLIDESEALDLTPAVRCAEELRAMLPDLTIGLLHGGMPAAEKEAVMNDFSAGRIQVLVSTTVIEVGVDVPNATLMVIEHAERFGLAQLHQLRGRVGRGGGRSACVLLFDVRLSDIGRERLKIIRETTDGFEIARRDLQLRGPGEFLGEQQSGMPMLRFCDLEKDAALVEKARDAADRMLLEHHELAIKHASRWFQGKAELLTA</sequence>
<accession>A0A6I1ESS4</accession>
<keyword evidence="10 15" id="KW-0234">DNA repair</keyword>
<dbReference type="PANTHER" id="PTHR47964:SF1">
    <property type="entry name" value="ATP-DEPENDENT DNA HELICASE HOMOLOG RECG, CHLOROPLASTIC"/>
    <property type="match status" value="1"/>
</dbReference>
<dbReference type="InterPro" id="IPR004609">
    <property type="entry name" value="ATP-dep_DNA_helicase_RecG"/>
</dbReference>
<dbReference type="GO" id="GO:0005524">
    <property type="term" value="F:ATP binding"/>
    <property type="evidence" value="ECO:0007669"/>
    <property type="project" value="UniProtKB-KW"/>
</dbReference>
<dbReference type="PROSITE" id="PS51192">
    <property type="entry name" value="HELICASE_ATP_BIND_1"/>
    <property type="match status" value="1"/>
</dbReference>
<dbReference type="CDD" id="cd17992">
    <property type="entry name" value="DEXHc_RecG"/>
    <property type="match status" value="1"/>
</dbReference>
<dbReference type="Pfam" id="PF19833">
    <property type="entry name" value="RecG_dom3_C"/>
    <property type="match status" value="1"/>
</dbReference>
<evidence type="ECO:0000256" key="14">
    <source>
        <dbReference type="ARBA" id="ARBA00048988"/>
    </source>
</evidence>
<dbReference type="Proteomes" id="UP000430564">
    <property type="component" value="Unassembled WGS sequence"/>
</dbReference>
<comment type="catalytic activity">
    <reaction evidence="12 15">
        <text>Couples ATP hydrolysis with the unwinding of duplex DNA by translocating in the 3'-5' direction.</text>
        <dbReference type="EC" id="5.6.2.4"/>
    </reaction>
</comment>
<keyword evidence="9 15" id="KW-0233">DNA recombination</keyword>
<dbReference type="SMART" id="SM00490">
    <property type="entry name" value="HELICc"/>
    <property type="match status" value="1"/>
</dbReference>
<dbReference type="SUPFAM" id="SSF52540">
    <property type="entry name" value="P-loop containing nucleoside triphosphate hydrolases"/>
    <property type="match status" value="2"/>
</dbReference>
<evidence type="ECO:0000256" key="3">
    <source>
        <dbReference type="ARBA" id="ARBA00022741"/>
    </source>
</evidence>
<dbReference type="Pfam" id="PF00271">
    <property type="entry name" value="Helicase_C"/>
    <property type="match status" value="1"/>
</dbReference>
<dbReference type="InterPro" id="IPR033454">
    <property type="entry name" value="RecG_wedge"/>
</dbReference>
<dbReference type="EMBL" id="WEHX01000008">
    <property type="protein sequence ID" value="KAB7662441.1"/>
    <property type="molecule type" value="Genomic_DNA"/>
</dbReference>
<dbReference type="InterPro" id="IPR047112">
    <property type="entry name" value="RecG/Mfd"/>
</dbReference>
<evidence type="ECO:0000256" key="4">
    <source>
        <dbReference type="ARBA" id="ARBA00022763"/>
    </source>
</evidence>
<dbReference type="InterPro" id="IPR011545">
    <property type="entry name" value="DEAD/DEAH_box_helicase_dom"/>
</dbReference>
<evidence type="ECO:0000256" key="7">
    <source>
        <dbReference type="ARBA" id="ARBA00022840"/>
    </source>
</evidence>
<evidence type="ECO:0000256" key="11">
    <source>
        <dbReference type="ARBA" id="ARBA00023235"/>
    </source>
</evidence>
<evidence type="ECO:0000259" key="17">
    <source>
        <dbReference type="PROSITE" id="PS51194"/>
    </source>
</evidence>
<reference evidence="18 19" key="1">
    <citation type="submission" date="2019-10" db="EMBL/GenBank/DDBJ databases">
        <title>Genome diversity of Sutterella seckii.</title>
        <authorList>
            <person name="Chaplin A.V."/>
            <person name="Sokolova S.R."/>
            <person name="Mosin K.A."/>
            <person name="Ivanova E.L."/>
            <person name="Kochetkova T.O."/>
            <person name="Goltsov A.Y."/>
            <person name="Trofimov D.Y."/>
            <person name="Efimov B.A."/>
        </authorList>
    </citation>
    <scope>NUCLEOTIDE SEQUENCE [LARGE SCALE GENOMIC DNA]</scope>
    <source>
        <strain evidence="18 19">ASD393</strain>
    </source>
</reference>
<dbReference type="PROSITE" id="PS51194">
    <property type="entry name" value="HELICASE_CTER"/>
    <property type="match status" value="1"/>
</dbReference>
<dbReference type="Gene3D" id="2.40.50.140">
    <property type="entry name" value="Nucleic acid-binding proteins"/>
    <property type="match status" value="1"/>
</dbReference>
<dbReference type="GO" id="GO:0003677">
    <property type="term" value="F:DNA binding"/>
    <property type="evidence" value="ECO:0007669"/>
    <property type="project" value="UniProtKB-KW"/>
</dbReference>
<dbReference type="SUPFAM" id="SSF50249">
    <property type="entry name" value="Nucleic acid-binding proteins"/>
    <property type="match status" value="1"/>
</dbReference>
<dbReference type="Pfam" id="PF00270">
    <property type="entry name" value="DEAD"/>
    <property type="match status" value="1"/>
</dbReference>
<evidence type="ECO:0000256" key="10">
    <source>
        <dbReference type="ARBA" id="ARBA00023204"/>
    </source>
</evidence>
<dbReference type="PANTHER" id="PTHR47964">
    <property type="entry name" value="ATP-DEPENDENT DNA HELICASE HOMOLOG RECG, CHLOROPLASTIC"/>
    <property type="match status" value="1"/>
</dbReference>
<dbReference type="Gene3D" id="3.40.50.300">
    <property type="entry name" value="P-loop containing nucleotide triphosphate hydrolases"/>
    <property type="match status" value="2"/>
</dbReference>
<dbReference type="NCBIfam" id="NF008166">
    <property type="entry name" value="PRK10917.1-4"/>
    <property type="match status" value="1"/>
</dbReference>
<dbReference type="InterPro" id="IPR045562">
    <property type="entry name" value="RecG_dom3_C"/>
</dbReference>
<comment type="similarity">
    <text evidence="1 15">Belongs to the helicase family. RecG subfamily.</text>
</comment>
<evidence type="ECO:0000256" key="6">
    <source>
        <dbReference type="ARBA" id="ARBA00022806"/>
    </source>
</evidence>
<dbReference type="AlphaFoldDB" id="A0A6I1ESS4"/>
<dbReference type="GO" id="GO:0016787">
    <property type="term" value="F:hydrolase activity"/>
    <property type="evidence" value="ECO:0007669"/>
    <property type="project" value="UniProtKB-KW"/>
</dbReference>
<evidence type="ECO:0000313" key="18">
    <source>
        <dbReference type="EMBL" id="KAB7662441.1"/>
    </source>
</evidence>
<evidence type="ECO:0000256" key="9">
    <source>
        <dbReference type="ARBA" id="ARBA00023172"/>
    </source>
</evidence>
<dbReference type="RefSeq" id="WP_152157705.1">
    <property type="nucleotide sequence ID" value="NZ_WEHX01000008.1"/>
</dbReference>
<evidence type="ECO:0000256" key="15">
    <source>
        <dbReference type="RuleBase" id="RU363016"/>
    </source>
</evidence>
<evidence type="ECO:0000256" key="8">
    <source>
        <dbReference type="ARBA" id="ARBA00023125"/>
    </source>
</evidence>
<dbReference type="NCBIfam" id="NF008163">
    <property type="entry name" value="PRK10917.1-1"/>
    <property type="match status" value="1"/>
</dbReference>
<evidence type="ECO:0000256" key="12">
    <source>
        <dbReference type="ARBA" id="ARBA00034617"/>
    </source>
</evidence>
<evidence type="ECO:0000256" key="2">
    <source>
        <dbReference type="ARBA" id="ARBA00017846"/>
    </source>
</evidence>
<evidence type="ECO:0000313" key="19">
    <source>
        <dbReference type="Proteomes" id="UP000430564"/>
    </source>
</evidence>
<feature type="domain" description="Helicase C-terminal" evidence="17">
    <location>
        <begin position="461"/>
        <end position="631"/>
    </location>
</feature>
<dbReference type="InterPro" id="IPR014001">
    <property type="entry name" value="Helicase_ATP-bd"/>
</dbReference>
<dbReference type="GO" id="GO:0006310">
    <property type="term" value="P:DNA recombination"/>
    <property type="evidence" value="ECO:0007669"/>
    <property type="project" value="UniProtKB-UniRule"/>
</dbReference>
<comment type="function">
    <text evidence="15">Plays a critical role in recombination and DNA repair. Helps process Holliday junction intermediates to mature products by catalyzing branch migration. Has replication fork regression activity, unwinds stalled or blocked replication forks to make a HJ that can be resolved. Has a DNA unwinding activity characteristic of a DNA helicase with 3'-5' polarity.</text>
</comment>
<dbReference type="NCBIfam" id="NF008168">
    <property type="entry name" value="PRK10917.2-2"/>
    <property type="match status" value="1"/>
</dbReference>
<dbReference type="SMART" id="SM00487">
    <property type="entry name" value="DEXDc"/>
    <property type="match status" value="1"/>
</dbReference>
<keyword evidence="7 15" id="KW-0067">ATP-binding</keyword>
<comment type="caution">
    <text evidence="18">The sequence shown here is derived from an EMBL/GenBank/DDBJ whole genome shotgun (WGS) entry which is preliminary data.</text>
</comment>
<evidence type="ECO:0000256" key="1">
    <source>
        <dbReference type="ARBA" id="ARBA00007504"/>
    </source>
</evidence>
<dbReference type="InterPro" id="IPR012340">
    <property type="entry name" value="NA-bd_OB-fold"/>
</dbReference>
<evidence type="ECO:0000256" key="5">
    <source>
        <dbReference type="ARBA" id="ARBA00022801"/>
    </source>
</evidence>
<protein>
    <recommendedName>
        <fullName evidence="2 15">ATP-dependent DNA helicase RecG</fullName>
        <ecNumber evidence="13 15">5.6.2.4</ecNumber>
    </recommendedName>
</protein>
<name>A0A6I1ESS4_9BURK</name>
<dbReference type="EC" id="5.6.2.4" evidence="13 15"/>
<feature type="domain" description="Helicase ATP-binding" evidence="16">
    <location>
        <begin position="288"/>
        <end position="452"/>
    </location>
</feature>
<comment type="catalytic activity">
    <reaction evidence="14 15">
        <text>ATP + H2O = ADP + phosphate + H(+)</text>
        <dbReference type="Rhea" id="RHEA:13065"/>
        <dbReference type="ChEBI" id="CHEBI:15377"/>
        <dbReference type="ChEBI" id="CHEBI:15378"/>
        <dbReference type="ChEBI" id="CHEBI:30616"/>
        <dbReference type="ChEBI" id="CHEBI:43474"/>
        <dbReference type="ChEBI" id="CHEBI:456216"/>
        <dbReference type="EC" id="5.6.2.4"/>
    </reaction>
</comment>
<dbReference type="OrthoDB" id="9804325at2"/>
<evidence type="ECO:0000259" key="16">
    <source>
        <dbReference type="PROSITE" id="PS51192"/>
    </source>
</evidence>
<dbReference type="CDD" id="cd04488">
    <property type="entry name" value="RecG_wedge_OBF"/>
    <property type="match status" value="1"/>
</dbReference>
<dbReference type="Pfam" id="PF17191">
    <property type="entry name" value="RecG_wedge"/>
    <property type="match status" value="1"/>
</dbReference>
<dbReference type="GO" id="GO:0043138">
    <property type="term" value="F:3'-5' DNA helicase activity"/>
    <property type="evidence" value="ECO:0007669"/>
    <property type="project" value="UniProtKB-EC"/>
</dbReference>
<keyword evidence="5 15" id="KW-0378">Hydrolase</keyword>